<evidence type="ECO:0000313" key="3">
    <source>
        <dbReference type="Proteomes" id="UP001412067"/>
    </source>
</evidence>
<sequence>MTVGILPLVSTHIYPAFIYICTRTQSALAARAASGRHVSPPNRNSVPTAAVHGEASIVSSDSTPVKSLSCRDGSSRYSKTHECYTQLVAHFFCAWGFVIRETQVQTDVLAHAFTPRTVLNGADKTCEERRISAFGVLSGISAAGFVSAILIARFLPTSATFQVSAAVAVIAAIYMRIFLAETDGGATLADQSHRPLFSPYPPSDVESPAKLPSLEWLLAGGHVQPLQK</sequence>
<organism evidence="2 3">
    <name type="scientific">Platanthera guangdongensis</name>
    <dbReference type="NCBI Taxonomy" id="2320717"/>
    <lineage>
        <taxon>Eukaryota</taxon>
        <taxon>Viridiplantae</taxon>
        <taxon>Streptophyta</taxon>
        <taxon>Embryophyta</taxon>
        <taxon>Tracheophyta</taxon>
        <taxon>Spermatophyta</taxon>
        <taxon>Magnoliopsida</taxon>
        <taxon>Liliopsida</taxon>
        <taxon>Asparagales</taxon>
        <taxon>Orchidaceae</taxon>
        <taxon>Orchidoideae</taxon>
        <taxon>Orchideae</taxon>
        <taxon>Orchidinae</taxon>
        <taxon>Platanthera</taxon>
    </lineage>
</organism>
<keyword evidence="1" id="KW-1133">Transmembrane helix</keyword>
<feature type="transmembrane region" description="Helical" evidence="1">
    <location>
        <begin position="134"/>
        <end position="155"/>
    </location>
</feature>
<reference evidence="2 3" key="1">
    <citation type="journal article" date="2022" name="Nat. Plants">
        <title>Genomes of leafy and leafless Platanthera orchids illuminate the evolution of mycoheterotrophy.</title>
        <authorList>
            <person name="Li M.H."/>
            <person name="Liu K.W."/>
            <person name="Li Z."/>
            <person name="Lu H.C."/>
            <person name="Ye Q.L."/>
            <person name="Zhang D."/>
            <person name="Wang J.Y."/>
            <person name="Li Y.F."/>
            <person name="Zhong Z.M."/>
            <person name="Liu X."/>
            <person name="Yu X."/>
            <person name="Liu D.K."/>
            <person name="Tu X.D."/>
            <person name="Liu B."/>
            <person name="Hao Y."/>
            <person name="Liao X.Y."/>
            <person name="Jiang Y.T."/>
            <person name="Sun W.H."/>
            <person name="Chen J."/>
            <person name="Chen Y.Q."/>
            <person name="Ai Y."/>
            <person name="Zhai J.W."/>
            <person name="Wu S.S."/>
            <person name="Zhou Z."/>
            <person name="Hsiao Y.Y."/>
            <person name="Wu W.L."/>
            <person name="Chen Y.Y."/>
            <person name="Lin Y.F."/>
            <person name="Hsu J.L."/>
            <person name="Li C.Y."/>
            <person name="Wang Z.W."/>
            <person name="Zhao X."/>
            <person name="Zhong W.Y."/>
            <person name="Ma X.K."/>
            <person name="Ma L."/>
            <person name="Huang J."/>
            <person name="Chen G.Z."/>
            <person name="Huang M.Z."/>
            <person name="Huang L."/>
            <person name="Peng D.H."/>
            <person name="Luo Y.B."/>
            <person name="Zou S.Q."/>
            <person name="Chen S.P."/>
            <person name="Lan S."/>
            <person name="Tsai W.C."/>
            <person name="Van de Peer Y."/>
            <person name="Liu Z.J."/>
        </authorList>
    </citation>
    <scope>NUCLEOTIDE SEQUENCE [LARGE SCALE GENOMIC DNA]</scope>
    <source>
        <strain evidence="2">Lor288</strain>
    </source>
</reference>
<name>A0ABR2MGM8_9ASPA</name>
<dbReference type="Proteomes" id="UP001412067">
    <property type="component" value="Unassembled WGS sequence"/>
</dbReference>
<gene>
    <name evidence="2" type="ORF">KSP40_PGU001180</name>
</gene>
<keyword evidence="3" id="KW-1185">Reference proteome</keyword>
<keyword evidence="1" id="KW-0812">Transmembrane</keyword>
<accession>A0ABR2MGM8</accession>
<proteinExistence type="predicted"/>
<evidence type="ECO:0000313" key="2">
    <source>
        <dbReference type="EMBL" id="KAK8963138.1"/>
    </source>
</evidence>
<protein>
    <submittedName>
        <fullName evidence="2">Uncharacterized protein</fullName>
    </submittedName>
</protein>
<evidence type="ECO:0000256" key="1">
    <source>
        <dbReference type="SAM" id="Phobius"/>
    </source>
</evidence>
<feature type="transmembrane region" description="Helical" evidence="1">
    <location>
        <begin position="161"/>
        <end position="179"/>
    </location>
</feature>
<comment type="caution">
    <text evidence="2">The sequence shown here is derived from an EMBL/GenBank/DDBJ whole genome shotgun (WGS) entry which is preliminary data.</text>
</comment>
<dbReference type="EMBL" id="JBBWWR010000007">
    <property type="protein sequence ID" value="KAK8963138.1"/>
    <property type="molecule type" value="Genomic_DNA"/>
</dbReference>
<keyword evidence="1" id="KW-0472">Membrane</keyword>